<dbReference type="Proteomes" id="UP001515943">
    <property type="component" value="Unassembled WGS sequence"/>
</dbReference>
<sequence length="77" mass="9009">MPHNRHTKEVHTEERQLIEVQQVQMERLSRALQDEAHGAATPFLPVVNPKKTQRSERRAQARKHKPARYRNAGTQSF</sequence>
<evidence type="ECO:0000313" key="2">
    <source>
        <dbReference type="EMBL" id="NKE55395.1"/>
    </source>
</evidence>
<gene>
    <name evidence="2" type="ORF">FXN61_00540</name>
</gene>
<evidence type="ECO:0000256" key="1">
    <source>
        <dbReference type="SAM" id="MobiDB-lite"/>
    </source>
</evidence>
<comment type="caution">
    <text evidence="2">The sequence shown here is derived from an EMBL/GenBank/DDBJ whole genome shotgun (WGS) entry which is preliminary data.</text>
</comment>
<dbReference type="RefSeq" id="WP_167969236.1">
    <property type="nucleotide sequence ID" value="NZ_VSRL01000001.1"/>
</dbReference>
<reference evidence="2 3" key="1">
    <citation type="submission" date="2019-08" db="EMBL/GenBank/DDBJ databases">
        <title>Lentzea from Indian Himalayas.</title>
        <authorList>
            <person name="Mandal S."/>
            <person name="Mallick Gupta A."/>
            <person name="Maiti P.K."/>
            <person name="Sarkar J."/>
            <person name="Mandal S."/>
        </authorList>
    </citation>
    <scope>NUCLEOTIDE SEQUENCE [LARGE SCALE GENOMIC DNA]</scope>
    <source>
        <strain evidence="2 3">PSKA42</strain>
    </source>
</reference>
<organism evidence="2 3">
    <name type="scientific">Lentzea indica</name>
    <dbReference type="NCBI Taxonomy" id="2604800"/>
    <lineage>
        <taxon>Bacteria</taxon>
        <taxon>Bacillati</taxon>
        <taxon>Actinomycetota</taxon>
        <taxon>Actinomycetes</taxon>
        <taxon>Pseudonocardiales</taxon>
        <taxon>Pseudonocardiaceae</taxon>
        <taxon>Lentzea</taxon>
    </lineage>
</organism>
<dbReference type="EMBL" id="VSRL01000001">
    <property type="protein sequence ID" value="NKE55395.1"/>
    <property type="molecule type" value="Genomic_DNA"/>
</dbReference>
<proteinExistence type="predicted"/>
<keyword evidence="3" id="KW-1185">Reference proteome</keyword>
<evidence type="ECO:0000313" key="3">
    <source>
        <dbReference type="Proteomes" id="UP001515943"/>
    </source>
</evidence>
<name>A0ABX1F925_9PSEU</name>
<accession>A0ABX1F925</accession>
<feature type="region of interest" description="Disordered" evidence="1">
    <location>
        <begin position="33"/>
        <end position="77"/>
    </location>
</feature>
<protein>
    <submittedName>
        <fullName evidence="2">Uncharacterized protein</fullName>
    </submittedName>
</protein>